<name>A0A507QP35_MONPU</name>
<feature type="compositionally biased region" description="Polar residues" evidence="1">
    <location>
        <begin position="291"/>
        <end position="309"/>
    </location>
</feature>
<organism evidence="2 3">
    <name type="scientific">Monascus purpureus</name>
    <name type="common">Red mold</name>
    <name type="synonym">Monascus anka</name>
    <dbReference type="NCBI Taxonomy" id="5098"/>
    <lineage>
        <taxon>Eukaryota</taxon>
        <taxon>Fungi</taxon>
        <taxon>Dikarya</taxon>
        <taxon>Ascomycota</taxon>
        <taxon>Pezizomycotina</taxon>
        <taxon>Eurotiomycetes</taxon>
        <taxon>Eurotiomycetidae</taxon>
        <taxon>Eurotiales</taxon>
        <taxon>Aspergillaceae</taxon>
        <taxon>Monascus</taxon>
    </lineage>
</organism>
<accession>A0A507QP35</accession>
<reference evidence="2 3" key="1">
    <citation type="submission" date="2019-06" db="EMBL/GenBank/DDBJ databases">
        <title>Wine fermentation using esterase from Monascus purpureus.</title>
        <authorList>
            <person name="Geng C."/>
            <person name="Zhang Y."/>
        </authorList>
    </citation>
    <scope>NUCLEOTIDE SEQUENCE [LARGE SCALE GENOMIC DNA]</scope>
    <source>
        <strain evidence="2">HQ1</strain>
    </source>
</reference>
<feature type="region of interest" description="Disordered" evidence="1">
    <location>
        <begin position="333"/>
        <end position="416"/>
    </location>
</feature>
<evidence type="ECO:0000313" key="2">
    <source>
        <dbReference type="EMBL" id="TQB70238.1"/>
    </source>
</evidence>
<feature type="compositionally biased region" description="Acidic residues" evidence="1">
    <location>
        <begin position="352"/>
        <end position="365"/>
    </location>
</feature>
<dbReference type="EMBL" id="VIFY01000116">
    <property type="protein sequence ID" value="TQB70238.1"/>
    <property type="molecule type" value="Genomic_DNA"/>
</dbReference>
<dbReference type="Proteomes" id="UP000319663">
    <property type="component" value="Unassembled WGS sequence"/>
</dbReference>
<feature type="region of interest" description="Disordered" evidence="1">
    <location>
        <begin position="291"/>
        <end position="319"/>
    </location>
</feature>
<feature type="compositionally biased region" description="Basic residues" evidence="1">
    <location>
        <begin position="379"/>
        <end position="396"/>
    </location>
</feature>
<dbReference type="OrthoDB" id="4496974at2759"/>
<feature type="compositionally biased region" description="Low complexity" evidence="1">
    <location>
        <begin position="340"/>
        <end position="351"/>
    </location>
</feature>
<sequence length="416" mass="46103">MDLLALSIFSIFVAMFGSYESVPLTAIHPAYDFPERFWGAFKISWTMCQVGTAISMVFPPRYLNGSLIDPGNFITTLPSAAPAETITTALSVIPAPVSSDMVNDLAIVQTENPGTAESSEGRTRVGIWVVLLRVLLGYFSPEDQEGQRQPSFVDLLLNPFWVLSVVGPFAVMRAVVQGLSLFKRREYTQTAQVADDEILGIVREIRVKKAELLKKLDEELSVVDAEVSDVSMRIKAERERICIELASLRVHHLIQDEVAEVRKSVESRFQCELEGKVKELIAELDLTGSNTVLSEGRQESSTQTDSQPESLKEPLHGESSLVDVDQLPLLLENGEEQGPPEETGPSPQLDPSNDDISIDDNDNDDLSPFTSPESSPKLDRKRRCRPSKAKRMRMAKRVQNQQAMPSLIPSPLKLGQ</sequence>
<proteinExistence type="predicted"/>
<gene>
    <name evidence="2" type="ORF">MPDQ_000747</name>
</gene>
<comment type="caution">
    <text evidence="2">The sequence shown here is derived from an EMBL/GenBank/DDBJ whole genome shotgun (WGS) entry which is preliminary data.</text>
</comment>
<evidence type="ECO:0000313" key="3">
    <source>
        <dbReference type="Proteomes" id="UP000319663"/>
    </source>
</evidence>
<keyword evidence="3" id="KW-1185">Reference proteome</keyword>
<dbReference type="AlphaFoldDB" id="A0A507QP35"/>
<evidence type="ECO:0000256" key="1">
    <source>
        <dbReference type="SAM" id="MobiDB-lite"/>
    </source>
</evidence>
<protein>
    <submittedName>
        <fullName evidence="2">Uncharacterized protein</fullName>
    </submittedName>
</protein>